<name>W4FPZ1_APHAT</name>
<dbReference type="RefSeq" id="XP_009841480.1">
    <property type="nucleotide sequence ID" value="XM_009843178.1"/>
</dbReference>
<dbReference type="GeneID" id="20817170"/>
<accession>W4FPZ1</accession>
<proteinExistence type="predicted"/>
<evidence type="ECO:0008006" key="3">
    <source>
        <dbReference type="Google" id="ProtNLM"/>
    </source>
</evidence>
<dbReference type="AlphaFoldDB" id="W4FPZ1"/>
<dbReference type="VEuPathDB" id="FungiDB:H257_15174"/>
<sequence>MLEIKVNGVAPRGAMRSLCEQYGITRQGMSRIWKLGQQTKASLGSTNVSSRKRGNCGRRPKHTDSELEAMIKAVPKFARSTYRSLSAATSIPLPTLWKLLDRKLLCRRTSRLKPILTPSHKTQKIDFVRGFVRQHGQRCYKWQGMMDRLWHDEDIPQRKCMSKRHIQKVMFLTTVARPRFDFARYTMWDGKLGTWALGETELSKPSSKNRARGTLVTTPQDNARPHVNNDDPVIVSPGRANGWDIRLVSQPPMSPDFYVLELGFFNAIQALQHQKVTRCVDDLLPAVKDAFVDLDWKVLDKTFITLQKVLEEAFKFGGDNVYRLPHLKKDQAFKKARQVLRPNCEEDVCSALDAMDRRFDSNLNGQNYTMVLNIIGRGILSIFETINVPLYLDVTGYSNANAVASTASFQFDMGLLGLLSYLAL</sequence>
<dbReference type="EMBL" id="KI913180">
    <property type="protein sequence ID" value="ETV69021.1"/>
    <property type="molecule type" value="Genomic_DNA"/>
</dbReference>
<gene>
    <name evidence="2" type="ORF">H257_15174</name>
</gene>
<dbReference type="GO" id="GO:0003676">
    <property type="term" value="F:nucleic acid binding"/>
    <property type="evidence" value="ECO:0007669"/>
    <property type="project" value="InterPro"/>
</dbReference>
<dbReference type="PANTHER" id="PTHR47169">
    <property type="entry name" value="OS01G0541250 PROTEIN"/>
    <property type="match status" value="1"/>
</dbReference>
<dbReference type="InterPro" id="IPR036397">
    <property type="entry name" value="RNaseH_sf"/>
</dbReference>
<dbReference type="PANTHER" id="PTHR47169:SF2">
    <property type="entry name" value="OS01G0541250 PROTEIN"/>
    <property type="match status" value="1"/>
</dbReference>
<evidence type="ECO:0000256" key="1">
    <source>
        <dbReference type="SAM" id="MobiDB-lite"/>
    </source>
</evidence>
<feature type="region of interest" description="Disordered" evidence="1">
    <location>
        <begin position="203"/>
        <end position="233"/>
    </location>
</feature>
<dbReference type="Gene3D" id="3.30.420.10">
    <property type="entry name" value="Ribonuclease H-like superfamily/Ribonuclease H"/>
    <property type="match status" value="1"/>
</dbReference>
<reference evidence="2" key="1">
    <citation type="submission" date="2013-12" db="EMBL/GenBank/DDBJ databases">
        <title>The Genome Sequence of Aphanomyces astaci APO3.</title>
        <authorList>
            <consortium name="The Broad Institute Genomics Platform"/>
            <person name="Russ C."/>
            <person name="Tyler B."/>
            <person name="van West P."/>
            <person name="Dieguez-Uribeondo J."/>
            <person name="Young S.K."/>
            <person name="Zeng Q."/>
            <person name="Gargeya S."/>
            <person name="Fitzgerald M."/>
            <person name="Abouelleil A."/>
            <person name="Alvarado L."/>
            <person name="Chapman S.B."/>
            <person name="Gainer-Dewar J."/>
            <person name="Goldberg J."/>
            <person name="Griggs A."/>
            <person name="Gujja S."/>
            <person name="Hansen M."/>
            <person name="Howarth C."/>
            <person name="Imamovic A."/>
            <person name="Ireland A."/>
            <person name="Larimer J."/>
            <person name="McCowan C."/>
            <person name="Murphy C."/>
            <person name="Pearson M."/>
            <person name="Poon T.W."/>
            <person name="Priest M."/>
            <person name="Roberts A."/>
            <person name="Saif S."/>
            <person name="Shea T."/>
            <person name="Sykes S."/>
            <person name="Wortman J."/>
            <person name="Nusbaum C."/>
            <person name="Birren B."/>
        </authorList>
    </citation>
    <scope>NUCLEOTIDE SEQUENCE [LARGE SCALE GENOMIC DNA]</scope>
    <source>
        <strain evidence="2">APO3</strain>
    </source>
</reference>
<protein>
    <recommendedName>
        <fullName evidence="3">Transposase Tc1-like domain-containing protein</fullName>
    </recommendedName>
</protein>
<dbReference type="OrthoDB" id="122798at2759"/>
<evidence type="ECO:0000313" key="2">
    <source>
        <dbReference type="EMBL" id="ETV69021.1"/>
    </source>
</evidence>
<organism evidence="2">
    <name type="scientific">Aphanomyces astaci</name>
    <name type="common">Crayfish plague agent</name>
    <dbReference type="NCBI Taxonomy" id="112090"/>
    <lineage>
        <taxon>Eukaryota</taxon>
        <taxon>Sar</taxon>
        <taxon>Stramenopiles</taxon>
        <taxon>Oomycota</taxon>
        <taxon>Saprolegniomycetes</taxon>
        <taxon>Saprolegniales</taxon>
        <taxon>Verrucalvaceae</taxon>
        <taxon>Aphanomyces</taxon>
    </lineage>
</organism>
<dbReference type="STRING" id="112090.W4FPZ1"/>